<dbReference type="Proteomes" id="UP000744555">
    <property type="component" value="Unassembled WGS sequence"/>
</dbReference>
<dbReference type="RefSeq" id="WP_187805385.1">
    <property type="nucleotide sequence ID" value="NZ_LZEU01000001.1"/>
</dbReference>
<dbReference type="Gene3D" id="2.30.29.190">
    <property type="match status" value="1"/>
</dbReference>
<feature type="domain" description="DUF5629" evidence="1">
    <location>
        <begin position="7"/>
        <end position="87"/>
    </location>
</feature>
<keyword evidence="3" id="KW-1185">Reference proteome</keyword>
<evidence type="ECO:0000313" key="3">
    <source>
        <dbReference type="Proteomes" id="UP000744555"/>
    </source>
</evidence>
<protein>
    <recommendedName>
        <fullName evidence="1">DUF5629 domain-containing protein</fullName>
    </recommendedName>
</protein>
<name>A0ABR7RZU5_AQUAC</name>
<gene>
    <name evidence="2" type="ORF">A9179_08345</name>
</gene>
<dbReference type="Pfam" id="PF18629">
    <property type="entry name" value="DUF5629"/>
    <property type="match status" value="1"/>
</dbReference>
<accession>A0ABR7RZU5</accession>
<proteinExistence type="predicted"/>
<dbReference type="EMBL" id="LZEU01000001">
    <property type="protein sequence ID" value="MBC9250282.1"/>
    <property type="molecule type" value="Genomic_DNA"/>
</dbReference>
<dbReference type="InterPro" id="IPR041081">
    <property type="entry name" value="DUF5629"/>
</dbReference>
<evidence type="ECO:0000313" key="2">
    <source>
        <dbReference type="EMBL" id="MBC9250282.1"/>
    </source>
</evidence>
<sequence length="102" mass="10998">MTATPSLLAELQNADMLLIDDLHAWQFDLQPQAEGEQVLLRVECMDGRTRRVWSFSAAAVAAARAGEGSWTITDATGEHQLVCLGAVVAENDDEADEAPAED</sequence>
<reference evidence="2 3" key="1">
    <citation type="submission" date="2016-06" db="EMBL/GenBank/DDBJ databases">
        <authorList>
            <person name="Ramos C."/>
            <person name="Pintado A."/>
            <person name="Crespo-Gomez J.I."/>
        </authorList>
    </citation>
    <scope>NUCLEOTIDE SEQUENCE [LARGE SCALE GENOMIC DNA]</scope>
    <source>
        <strain evidence="2 3">AVO110</strain>
    </source>
</reference>
<organism evidence="2 3">
    <name type="scientific">Aquipseudomonas alcaligenes</name>
    <name type="common">Pseudomonas alcaligenes</name>
    <dbReference type="NCBI Taxonomy" id="43263"/>
    <lineage>
        <taxon>Bacteria</taxon>
        <taxon>Pseudomonadati</taxon>
        <taxon>Pseudomonadota</taxon>
        <taxon>Gammaproteobacteria</taxon>
        <taxon>Pseudomonadales</taxon>
        <taxon>Pseudomonadaceae</taxon>
        <taxon>Aquipseudomonas</taxon>
    </lineage>
</organism>
<evidence type="ECO:0000259" key="1">
    <source>
        <dbReference type="Pfam" id="PF18629"/>
    </source>
</evidence>
<comment type="caution">
    <text evidence="2">The sequence shown here is derived from an EMBL/GenBank/DDBJ whole genome shotgun (WGS) entry which is preliminary data.</text>
</comment>